<reference evidence="1" key="1">
    <citation type="journal article" date="2023" name="Front. Mar. Sci.">
        <title>Tracing the invertebrate herpesviruses in the global sequence datasets.</title>
        <authorList>
            <person name="Rosani U."/>
            <person name="Gaia M."/>
            <person name="Delmont T.O."/>
            <person name="Krupovic M."/>
        </authorList>
    </citation>
    <scope>NUCLEOTIDE SEQUENCE</scope>
    <source>
        <strain evidence="1">MalacoHV1/China/2018</strain>
    </source>
</reference>
<sequence>METTRYSTDLWLPSNSVTEPEVCLGTESVEEDLRIKFPKVNIDSDDVGNTQLTTFCLALNVTKNQDLVMRHMLAASNLAFNWCRWLVYEKNIKVDKGGKTFIQSIVTKKDLRAVPDQSMIPDFVREHEELLKGTTSIRVTANCTFLTNWKTCMTLHKGNISKFNIDYKKIDDIISDTFKVQRLYIDKCNSKDEKKCNLLSKFQEKCEKRLKRKPVNGKDFTLDRYIKFCPKLFPSDEYCIRIAKYRNIARMPPFVASETKSGVAKRPMLEHDCSFTLRPNGMWVMNIPCDPKYTRREVNQEEIDQRKPVIALDPGVRTFQTGYDPVGKQIIEIGKRSDINIIKLDKLKKRGRKTDG</sequence>
<protein>
    <submittedName>
        <fullName evidence="1">ORF13</fullName>
    </submittedName>
</protein>
<accession>A0AA48P7R0</accession>
<reference evidence="1" key="2">
    <citation type="submission" date="2023-01" db="EMBL/GenBank/DDBJ databases">
        <authorList>
            <person name="Rosani U."/>
            <person name="Delmont T.O."/>
            <person name="Gaia M."/>
            <person name="Krupovic M."/>
        </authorList>
    </citation>
    <scope>NUCLEOTIDE SEQUENCE</scope>
    <source>
        <strain evidence="1">MalacoHV1/China/2018</strain>
    </source>
</reference>
<name>A0AA48P7R0_9VIRU</name>
<proteinExistence type="predicted"/>
<dbReference type="EMBL" id="BK063091">
    <property type="protein sequence ID" value="DBA11714.1"/>
    <property type="molecule type" value="Genomic_DNA"/>
</dbReference>
<organism evidence="1">
    <name type="scientific">Malaco herpesvirus 1</name>
    <dbReference type="NCBI Taxonomy" id="3031797"/>
    <lineage>
        <taxon>Viruses</taxon>
        <taxon>Duplodnaviria</taxon>
        <taxon>Heunggongvirae</taxon>
        <taxon>Peploviricota</taxon>
        <taxon>Herviviricetes</taxon>
        <taxon>Herpesvirales</taxon>
        <taxon>Malacoherpesviridae</taxon>
    </lineage>
</organism>
<evidence type="ECO:0000313" key="1">
    <source>
        <dbReference type="EMBL" id="DBA11714.1"/>
    </source>
</evidence>